<reference evidence="3 4" key="1">
    <citation type="journal article" date="2018" name="IMA Fungus">
        <title>IMA Genome-F 9: Draft genome sequence of Annulohypoxylon stygium, Aspergillus mulundensis, Berkeleyomyces basicola (syn. Thielaviopsis basicola), Ceratocystis smalleyi, two Cercospora beticola strains, Coleophoma cylindrospora, Fusarium fracticaudum, Phialophora cf. hyalina, and Morchella septimelata.</title>
        <authorList>
            <person name="Wingfield B.D."/>
            <person name="Bills G.F."/>
            <person name="Dong Y."/>
            <person name="Huang W."/>
            <person name="Nel W.J."/>
            <person name="Swalarsk-Parry B.S."/>
            <person name="Vaghefi N."/>
            <person name="Wilken P.M."/>
            <person name="An Z."/>
            <person name="de Beer Z.W."/>
            <person name="De Vos L."/>
            <person name="Chen L."/>
            <person name="Duong T.A."/>
            <person name="Gao Y."/>
            <person name="Hammerbacher A."/>
            <person name="Kikkert J.R."/>
            <person name="Li Y."/>
            <person name="Li H."/>
            <person name="Li K."/>
            <person name="Li Q."/>
            <person name="Liu X."/>
            <person name="Ma X."/>
            <person name="Naidoo K."/>
            <person name="Pethybridge S.J."/>
            <person name="Sun J."/>
            <person name="Steenkamp E.T."/>
            <person name="van der Nest M.A."/>
            <person name="van Wyk S."/>
            <person name="Wingfield M.J."/>
            <person name="Xiong C."/>
            <person name="Yue Q."/>
            <person name="Zhang X."/>
        </authorList>
    </citation>
    <scope>NUCLEOTIDE SEQUENCE [LARGE SCALE GENOMIC DNA]</scope>
    <source>
        <strain evidence="3 4">DSM 5745</strain>
    </source>
</reference>
<gene>
    <name evidence="3" type="ORF">DSM5745_03752</name>
</gene>
<proteinExistence type="predicted"/>
<dbReference type="OrthoDB" id="10044044at2759"/>
<comment type="caution">
    <text evidence="3">The sequence shown here is derived from an EMBL/GenBank/DDBJ whole genome shotgun (WGS) entry which is preliminary data.</text>
</comment>
<dbReference type="GeneID" id="38114122"/>
<feature type="compositionally biased region" description="Pro residues" evidence="1">
    <location>
        <begin position="39"/>
        <end position="52"/>
    </location>
</feature>
<organism evidence="3 4">
    <name type="scientific">Aspergillus mulundensis</name>
    <dbReference type="NCBI Taxonomy" id="1810919"/>
    <lineage>
        <taxon>Eukaryota</taxon>
        <taxon>Fungi</taxon>
        <taxon>Dikarya</taxon>
        <taxon>Ascomycota</taxon>
        <taxon>Pezizomycotina</taxon>
        <taxon>Eurotiomycetes</taxon>
        <taxon>Eurotiomycetidae</taxon>
        <taxon>Eurotiales</taxon>
        <taxon>Aspergillaceae</taxon>
        <taxon>Aspergillus</taxon>
        <taxon>Aspergillus subgen. Nidulantes</taxon>
    </lineage>
</organism>
<evidence type="ECO:0000259" key="2">
    <source>
        <dbReference type="Pfam" id="PF01814"/>
    </source>
</evidence>
<evidence type="ECO:0000313" key="4">
    <source>
        <dbReference type="Proteomes" id="UP000256690"/>
    </source>
</evidence>
<dbReference type="RefSeq" id="XP_026606634.1">
    <property type="nucleotide sequence ID" value="XM_026745768.1"/>
</dbReference>
<sequence length="193" mass="22037">MEPLSPADYQIYNRLASQMEHTHNDFRTTWNDLKAACAPSPPPSPSPPPPSTPAENNVEEDDTSDYDLILTGLSFCSGLSNHHAIEERHIFPQLATRMPEFAPGGELTAQHEIIHDGLVRLRSYLRGCERWLEGEGQGYGWGLDRGVLRGFLEGKEGEFERVLWRHLDREVELLRPESLRRCFGVEEVRRFVL</sequence>
<dbReference type="Pfam" id="PF01814">
    <property type="entry name" value="Hemerythrin"/>
    <property type="match status" value="1"/>
</dbReference>
<evidence type="ECO:0000256" key="1">
    <source>
        <dbReference type="SAM" id="MobiDB-lite"/>
    </source>
</evidence>
<name>A0A3D8SLC4_9EURO</name>
<dbReference type="InterPro" id="IPR012312">
    <property type="entry name" value="Hemerythrin-like"/>
</dbReference>
<dbReference type="PANTHER" id="PTHR38048:SF1">
    <property type="entry name" value="HEMERYTHRIN-LIKE DOMAIN-CONTAINING PROTEIN"/>
    <property type="match status" value="1"/>
</dbReference>
<dbReference type="STRING" id="1810919.A0A3D8SLC4"/>
<accession>A0A3D8SLC4</accession>
<dbReference type="Proteomes" id="UP000256690">
    <property type="component" value="Unassembled WGS sequence"/>
</dbReference>
<protein>
    <recommendedName>
        <fullName evidence="2">Hemerythrin-like domain-containing protein</fullName>
    </recommendedName>
</protein>
<feature type="region of interest" description="Disordered" evidence="1">
    <location>
        <begin position="37"/>
        <end position="60"/>
    </location>
</feature>
<keyword evidence="4" id="KW-1185">Reference proteome</keyword>
<dbReference type="Gene3D" id="1.20.120.520">
    <property type="entry name" value="nmb1532 protein domain like"/>
    <property type="match status" value="1"/>
</dbReference>
<dbReference type="InterPro" id="IPR053206">
    <property type="entry name" value="Dimeric_xanthone_biosynth"/>
</dbReference>
<dbReference type="CDD" id="cd12108">
    <property type="entry name" value="Hr-like"/>
    <property type="match status" value="1"/>
</dbReference>
<feature type="domain" description="Hemerythrin-like" evidence="2">
    <location>
        <begin position="73"/>
        <end position="174"/>
    </location>
</feature>
<dbReference type="PANTHER" id="PTHR38048">
    <property type="entry name" value="EXPRESSED PROTEIN"/>
    <property type="match status" value="1"/>
</dbReference>
<dbReference type="AlphaFoldDB" id="A0A3D8SLC4"/>
<evidence type="ECO:0000313" key="3">
    <source>
        <dbReference type="EMBL" id="RDW87110.1"/>
    </source>
</evidence>
<dbReference type="EMBL" id="PVWQ01000003">
    <property type="protein sequence ID" value="RDW87110.1"/>
    <property type="molecule type" value="Genomic_DNA"/>
</dbReference>